<protein>
    <submittedName>
        <fullName evidence="6">LysR family transcriptional regulator</fullName>
    </submittedName>
</protein>
<proteinExistence type="inferred from homology"/>
<dbReference type="CDD" id="cd08411">
    <property type="entry name" value="PBP2_OxyR"/>
    <property type="match status" value="1"/>
</dbReference>
<reference evidence="6 7" key="1">
    <citation type="submission" date="2017-04" db="EMBL/GenBank/DDBJ databases">
        <title>Unexpected and diverse lifestyles within the genus Limnohabitans.</title>
        <authorList>
            <person name="Kasalicky V."/>
            <person name="Mehrshad M."/>
            <person name="Andrei S.-A."/>
            <person name="Salcher M."/>
            <person name="Kratochvilova H."/>
            <person name="Simek K."/>
            <person name="Ghai R."/>
        </authorList>
    </citation>
    <scope>NUCLEOTIDE SEQUENCE [LARGE SCALE GENOMIC DNA]</scope>
    <source>
        <strain evidence="6 7">II-B4</strain>
    </source>
</reference>
<dbReference type="PROSITE" id="PS50931">
    <property type="entry name" value="HTH_LYSR"/>
    <property type="match status" value="1"/>
</dbReference>
<dbReference type="Pfam" id="PF03466">
    <property type="entry name" value="LysR_substrate"/>
    <property type="match status" value="1"/>
</dbReference>
<feature type="domain" description="HTH lysR-type" evidence="5">
    <location>
        <begin position="5"/>
        <end position="62"/>
    </location>
</feature>
<dbReference type="Pfam" id="PF00126">
    <property type="entry name" value="HTH_1"/>
    <property type="match status" value="1"/>
</dbReference>
<dbReference type="PANTHER" id="PTHR30346">
    <property type="entry name" value="TRANSCRIPTIONAL DUAL REGULATOR HCAR-RELATED"/>
    <property type="match status" value="1"/>
</dbReference>
<dbReference type="PANTHER" id="PTHR30346:SF10">
    <property type="entry name" value="TRANSCRIPTIONAL REGULATOR OF OXIDATIVE STRESS OXYR"/>
    <property type="match status" value="1"/>
</dbReference>
<dbReference type="Gene3D" id="1.10.10.10">
    <property type="entry name" value="Winged helix-like DNA-binding domain superfamily/Winged helix DNA-binding domain"/>
    <property type="match status" value="1"/>
</dbReference>
<name>A0A315EEP7_9BURK</name>
<comment type="caution">
    <text evidence="6">The sequence shown here is derived from an EMBL/GenBank/DDBJ whole genome shotgun (WGS) entry which is preliminary data.</text>
</comment>
<evidence type="ECO:0000256" key="4">
    <source>
        <dbReference type="ARBA" id="ARBA00023163"/>
    </source>
</evidence>
<dbReference type="PRINTS" id="PR00039">
    <property type="entry name" value="HTHLYSR"/>
</dbReference>
<dbReference type="GO" id="GO:0032993">
    <property type="term" value="C:protein-DNA complex"/>
    <property type="evidence" value="ECO:0007669"/>
    <property type="project" value="TreeGrafter"/>
</dbReference>
<evidence type="ECO:0000256" key="1">
    <source>
        <dbReference type="ARBA" id="ARBA00009437"/>
    </source>
</evidence>
<dbReference type="AlphaFoldDB" id="A0A315EEP7"/>
<dbReference type="EMBL" id="NESN01000001">
    <property type="protein sequence ID" value="PUE55085.1"/>
    <property type="molecule type" value="Genomic_DNA"/>
</dbReference>
<keyword evidence="3" id="KW-0238">DNA-binding</keyword>
<dbReference type="SUPFAM" id="SSF46785">
    <property type="entry name" value="Winged helix' DNA-binding domain"/>
    <property type="match status" value="1"/>
</dbReference>
<gene>
    <name evidence="6" type="ORF">B9Z37_00340</name>
</gene>
<evidence type="ECO:0000259" key="5">
    <source>
        <dbReference type="PROSITE" id="PS50931"/>
    </source>
</evidence>
<evidence type="ECO:0000256" key="2">
    <source>
        <dbReference type="ARBA" id="ARBA00023015"/>
    </source>
</evidence>
<evidence type="ECO:0000313" key="7">
    <source>
        <dbReference type="Proteomes" id="UP000250790"/>
    </source>
</evidence>
<dbReference type="Gene3D" id="3.40.190.10">
    <property type="entry name" value="Periplasmic binding protein-like II"/>
    <property type="match status" value="2"/>
</dbReference>
<keyword evidence="2" id="KW-0805">Transcription regulation</keyword>
<organism evidence="6 7">
    <name type="scientific">Limnohabitans parvus II-B4</name>
    <dbReference type="NCBI Taxonomy" id="1293052"/>
    <lineage>
        <taxon>Bacteria</taxon>
        <taxon>Pseudomonadati</taxon>
        <taxon>Pseudomonadota</taxon>
        <taxon>Betaproteobacteria</taxon>
        <taxon>Burkholderiales</taxon>
        <taxon>Comamonadaceae</taxon>
        <taxon>Limnohabitans</taxon>
    </lineage>
</organism>
<dbReference type="RefSeq" id="WP_104801849.1">
    <property type="nucleotide sequence ID" value="NZ_NESN01000001.1"/>
</dbReference>
<dbReference type="InterPro" id="IPR005119">
    <property type="entry name" value="LysR_subst-bd"/>
</dbReference>
<evidence type="ECO:0000313" key="6">
    <source>
        <dbReference type="EMBL" id="PUE55085.1"/>
    </source>
</evidence>
<sequence length="302" mass="33014">MAALPSLRQLRYLLALAEHLNFTRAAEASFVSQSTLSTGLKELESTLGVQLVERDKQTVALTAVGKEVVARARQVLAAAEDLSDFASDASRPMQGQLRLGVIPTIAPFVLPTVMPALREKFPQLQLALREDLTAHLLERLRDRQLDFALIALPYDTDDLRVQPLYKDKFWLVGREQDPAITGKAIQLSSAWTKRLLLLEEGHCLRDHALQACRTAEVASVDGMEATSLLTLVQMVASGMGVALLPEMAIKSGLLQNLSLKAMPLANPAPKRVIALVTRATSAHSAEFEAIAKVMVAVHRKKN</sequence>
<keyword evidence="7" id="KW-1185">Reference proteome</keyword>
<evidence type="ECO:0000256" key="3">
    <source>
        <dbReference type="ARBA" id="ARBA00023125"/>
    </source>
</evidence>
<dbReference type="Proteomes" id="UP000250790">
    <property type="component" value="Unassembled WGS sequence"/>
</dbReference>
<dbReference type="InterPro" id="IPR000847">
    <property type="entry name" value="LysR_HTH_N"/>
</dbReference>
<accession>A0A315EEP7</accession>
<dbReference type="FunFam" id="1.10.10.10:FF:000001">
    <property type="entry name" value="LysR family transcriptional regulator"/>
    <property type="match status" value="1"/>
</dbReference>
<dbReference type="GO" id="GO:0003677">
    <property type="term" value="F:DNA binding"/>
    <property type="evidence" value="ECO:0007669"/>
    <property type="project" value="UniProtKB-KW"/>
</dbReference>
<dbReference type="InterPro" id="IPR036388">
    <property type="entry name" value="WH-like_DNA-bd_sf"/>
</dbReference>
<comment type="similarity">
    <text evidence="1">Belongs to the LysR transcriptional regulatory family.</text>
</comment>
<keyword evidence="4" id="KW-0804">Transcription</keyword>
<dbReference type="SUPFAM" id="SSF53850">
    <property type="entry name" value="Periplasmic binding protein-like II"/>
    <property type="match status" value="1"/>
</dbReference>
<dbReference type="OrthoDB" id="9775392at2"/>
<dbReference type="GO" id="GO:0003700">
    <property type="term" value="F:DNA-binding transcription factor activity"/>
    <property type="evidence" value="ECO:0007669"/>
    <property type="project" value="InterPro"/>
</dbReference>
<dbReference type="InterPro" id="IPR036390">
    <property type="entry name" value="WH_DNA-bd_sf"/>
</dbReference>